<dbReference type="Proteomes" id="UP000190541">
    <property type="component" value="Unassembled WGS sequence"/>
</dbReference>
<evidence type="ECO:0000313" key="1">
    <source>
        <dbReference type="EMBL" id="SKB56413.1"/>
    </source>
</evidence>
<dbReference type="AlphaFoldDB" id="A0A1T5CAL9"/>
<gene>
    <name evidence="1" type="ORF">SAMN05660226_02004</name>
</gene>
<keyword evidence="2" id="KW-1185">Reference proteome</keyword>
<evidence type="ECO:0000313" key="2">
    <source>
        <dbReference type="Proteomes" id="UP000190541"/>
    </source>
</evidence>
<protein>
    <submittedName>
        <fullName evidence="1">Uncharacterized protein</fullName>
    </submittedName>
</protein>
<proteinExistence type="predicted"/>
<dbReference type="EMBL" id="FUYS01000004">
    <property type="protein sequence ID" value="SKB56413.1"/>
    <property type="molecule type" value="Genomic_DNA"/>
</dbReference>
<sequence>MAILCKLLSPPCLPVPPFMLMVIKLGFFQTANIACFAHLQRYFLFFLIRSVRLRPSCARLLLVRGPLLCLIRQCHASPYTPDIKVSVSTPAGQSKFSTDIEMRRRIVSYKLTMSNKRTGEPREVFGKWIETAPTGSYKINEIGDK</sequence>
<organism evidence="1 2">
    <name type="scientific">Parapedobacter luteus</name>
    <dbReference type="NCBI Taxonomy" id="623280"/>
    <lineage>
        <taxon>Bacteria</taxon>
        <taxon>Pseudomonadati</taxon>
        <taxon>Bacteroidota</taxon>
        <taxon>Sphingobacteriia</taxon>
        <taxon>Sphingobacteriales</taxon>
        <taxon>Sphingobacteriaceae</taxon>
        <taxon>Parapedobacter</taxon>
    </lineage>
</organism>
<reference evidence="1 2" key="1">
    <citation type="submission" date="2017-02" db="EMBL/GenBank/DDBJ databases">
        <authorList>
            <person name="Peterson S.W."/>
        </authorList>
    </citation>
    <scope>NUCLEOTIDE SEQUENCE [LARGE SCALE GENOMIC DNA]</scope>
    <source>
        <strain evidence="1 2">DSM 22899</strain>
    </source>
</reference>
<name>A0A1T5CAL9_9SPHI</name>
<accession>A0A1T5CAL9</accession>